<gene>
    <name evidence="1" type="ORF">QVD17_41674</name>
</gene>
<protein>
    <submittedName>
        <fullName evidence="1">Uncharacterized protein</fullName>
    </submittedName>
</protein>
<evidence type="ECO:0000313" key="2">
    <source>
        <dbReference type="Proteomes" id="UP001229421"/>
    </source>
</evidence>
<accession>A0AAD8N924</accession>
<sequence>MVLRFQFQDLELEILARNDETTVVPFDNPSSHTEDGSSSGVVYRDDPLKQMIEELESSGSYSLLDDLVDDEEERNNSEPRRTTIVDSFEDLLQTVGMRQYFSIDNKKRKHMSKPKQNVPLSIVMERKGEIVGD</sequence>
<dbReference type="AlphaFoldDB" id="A0AAD8N924"/>
<reference evidence="1" key="1">
    <citation type="journal article" date="2023" name="bioRxiv">
        <title>Improved chromosome-level genome assembly for marigold (Tagetes erecta).</title>
        <authorList>
            <person name="Jiang F."/>
            <person name="Yuan L."/>
            <person name="Wang S."/>
            <person name="Wang H."/>
            <person name="Xu D."/>
            <person name="Wang A."/>
            <person name="Fan W."/>
        </authorList>
    </citation>
    <scope>NUCLEOTIDE SEQUENCE</scope>
    <source>
        <strain evidence="1">WSJ</strain>
        <tissue evidence="1">Leaf</tissue>
    </source>
</reference>
<evidence type="ECO:0000313" key="1">
    <source>
        <dbReference type="EMBL" id="KAK1406380.1"/>
    </source>
</evidence>
<name>A0AAD8N924_TARER</name>
<keyword evidence="2" id="KW-1185">Reference proteome</keyword>
<dbReference type="EMBL" id="JAUHHV010000012">
    <property type="protein sequence ID" value="KAK1406380.1"/>
    <property type="molecule type" value="Genomic_DNA"/>
</dbReference>
<comment type="caution">
    <text evidence="1">The sequence shown here is derived from an EMBL/GenBank/DDBJ whole genome shotgun (WGS) entry which is preliminary data.</text>
</comment>
<organism evidence="1 2">
    <name type="scientific">Tagetes erecta</name>
    <name type="common">African marigold</name>
    <dbReference type="NCBI Taxonomy" id="13708"/>
    <lineage>
        <taxon>Eukaryota</taxon>
        <taxon>Viridiplantae</taxon>
        <taxon>Streptophyta</taxon>
        <taxon>Embryophyta</taxon>
        <taxon>Tracheophyta</taxon>
        <taxon>Spermatophyta</taxon>
        <taxon>Magnoliopsida</taxon>
        <taxon>eudicotyledons</taxon>
        <taxon>Gunneridae</taxon>
        <taxon>Pentapetalae</taxon>
        <taxon>asterids</taxon>
        <taxon>campanulids</taxon>
        <taxon>Asterales</taxon>
        <taxon>Asteraceae</taxon>
        <taxon>Asteroideae</taxon>
        <taxon>Heliantheae alliance</taxon>
        <taxon>Tageteae</taxon>
        <taxon>Tagetes</taxon>
    </lineage>
</organism>
<proteinExistence type="predicted"/>
<dbReference type="Proteomes" id="UP001229421">
    <property type="component" value="Unassembled WGS sequence"/>
</dbReference>